<feature type="non-terminal residue" evidence="2">
    <location>
        <position position="141"/>
    </location>
</feature>
<keyword evidence="3" id="KW-1185">Reference proteome</keyword>
<dbReference type="Pfam" id="PF14647">
    <property type="entry name" value="FAM91_N"/>
    <property type="match status" value="1"/>
</dbReference>
<dbReference type="EMBL" id="JAHRIP010034193">
    <property type="protein sequence ID" value="MEQ2293753.1"/>
    <property type="molecule type" value="Genomic_DNA"/>
</dbReference>
<reference evidence="2 3" key="1">
    <citation type="submission" date="2021-06" db="EMBL/GenBank/DDBJ databases">
        <authorList>
            <person name="Palmer J.M."/>
        </authorList>
    </citation>
    <scope>NUCLEOTIDE SEQUENCE [LARGE SCALE GENOMIC DNA]</scope>
    <source>
        <strain evidence="2 3">AS_MEX2019</strain>
        <tissue evidence="2">Muscle</tissue>
    </source>
</reference>
<comment type="caution">
    <text evidence="2">The sequence shown here is derived from an EMBL/GenBank/DDBJ whole genome shotgun (WGS) entry which is preliminary data.</text>
</comment>
<protein>
    <recommendedName>
        <fullName evidence="1">FAM91 N-terminal domain-containing protein</fullName>
    </recommendedName>
</protein>
<gene>
    <name evidence="2" type="ORF">AMECASPLE_036827</name>
</gene>
<evidence type="ECO:0000259" key="1">
    <source>
        <dbReference type="Pfam" id="PF14647"/>
    </source>
</evidence>
<evidence type="ECO:0000313" key="3">
    <source>
        <dbReference type="Proteomes" id="UP001469553"/>
    </source>
</evidence>
<proteinExistence type="predicted"/>
<accession>A0ABV0YIY9</accession>
<dbReference type="InterPro" id="IPR039199">
    <property type="entry name" value="FAM91"/>
</dbReference>
<dbReference type="Proteomes" id="UP001469553">
    <property type="component" value="Unassembled WGS sequence"/>
</dbReference>
<feature type="domain" description="FAM91 N-terminal" evidence="1">
    <location>
        <begin position="4"/>
        <end position="141"/>
    </location>
</feature>
<sequence length="141" mass="15970">MPTKFFRRKSARDLLPSKPVEISVEPWWVAQTGYITEDDIRICSSAEKKAIDKMIDSGPQLAGTTEYNVVLSLYNRGFIYLDVPISDDSCISVPPLEGFVMNRVQGDYFETLLYKIFVSIDEQTNVAELANVLEIDLDLVK</sequence>
<evidence type="ECO:0000313" key="2">
    <source>
        <dbReference type="EMBL" id="MEQ2293753.1"/>
    </source>
</evidence>
<dbReference type="PANTHER" id="PTHR28441:SF2">
    <property type="entry name" value="PROTEIN FAM91A1"/>
    <property type="match status" value="1"/>
</dbReference>
<organism evidence="2 3">
    <name type="scientific">Ameca splendens</name>
    <dbReference type="NCBI Taxonomy" id="208324"/>
    <lineage>
        <taxon>Eukaryota</taxon>
        <taxon>Metazoa</taxon>
        <taxon>Chordata</taxon>
        <taxon>Craniata</taxon>
        <taxon>Vertebrata</taxon>
        <taxon>Euteleostomi</taxon>
        <taxon>Actinopterygii</taxon>
        <taxon>Neopterygii</taxon>
        <taxon>Teleostei</taxon>
        <taxon>Neoteleostei</taxon>
        <taxon>Acanthomorphata</taxon>
        <taxon>Ovalentaria</taxon>
        <taxon>Atherinomorphae</taxon>
        <taxon>Cyprinodontiformes</taxon>
        <taxon>Goodeidae</taxon>
        <taxon>Ameca</taxon>
    </lineage>
</organism>
<dbReference type="InterPro" id="IPR028091">
    <property type="entry name" value="FAM91_N_dom"/>
</dbReference>
<dbReference type="PANTHER" id="PTHR28441">
    <property type="entry name" value="PROTEIN FAM91A1"/>
    <property type="match status" value="1"/>
</dbReference>
<name>A0ABV0YIY9_9TELE</name>